<organism evidence="3 4">
    <name type="scientific">Pontibacillus salicampi</name>
    <dbReference type="NCBI Taxonomy" id="1449801"/>
    <lineage>
        <taxon>Bacteria</taxon>
        <taxon>Bacillati</taxon>
        <taxon>Bacillota</taxon>
        <taxon>Bacilli</taxon>
        <taxon>Bacillales</taxon>
        <taxon>Bacillaceae</taxon>
        <taxon>Pontibacillus</taxon>
    </lineage>
</organism>
<proteinExistence type="predicted"/>
<name>A0ABV6LNL0_9BACI</name>
<keyword evidence="2" id="KW-1133">Transmembrane helix</keyword>
<gene>
    <name evidence="3" type="ORF">ACFFGV_10510</name>
</gene>
<keyword evidence="2" id="KW-0812">Transmembrane</keyword>
<evidence type="ECO:0000313" key="3">
    <source>
        <dbReference type="EMBL" id="MFC0523991.1"/>
    </source>
</evidence>
<comment type="caution">
    <text evidence="3">The sequence shown here is derived from an EMBL/GenBank/DDBJ whole genome shotgun (WGS) entry which is preliminary data.</text>
</comment>
<feature type="transmembrane region" description="Helical" evidence="2">
    <location>
        <begin position="6"/>
        <end position="22"/>
    </location>
</feature>
<reference evidence="3 4" key="1">
    <citation type="submission" date="2024-09" db="EMBL/GenBank/DDBJ databases">
        <authorList>
            <person name="Sun Q."/>
            <person name="Mori K."/>
        </authorList>
    </citation>
    <scope>NUCLEOTIDE SEQUENCE [LARGE SCALE GENOMIC DNA]</scope>
    <source>
        <strain evidence="3 4">NCAIM B.02529</strain>
    </source>
</reference>
<dbReference type="Proteomes" id="UP001589836">
    <property type="component" value="Unassembled WGS sequence"/>
</dbReference>
<evidence type="ECO:0000313" key="4">
    <source>
        <dbReference type="Proteomes" id="UP001589836"/>
    </source>
</evidence>
<protein>
    <recommendedName>
        <fullName evidence="5">YtxH domain-containing protein</fullName>
    </recommendedName>
</protein>
<evidence type="ECO:0000256" key="2">
    <source>
        <dbReference type="SAM" id="Phobius"/>
    </source>
</evidence>
<sequence length="101" mass="11322">MKKRWIYSAVGAVGAGAAAYLLKDESRRTQLKEKAKDLSTSMKDSLQKDHNNDLPVEKAGVPEVDSIENTKMVDEGSQFGVQYYNQVKEQDAEEIEEKQNA</sequence>
<feature type="compositionally biased region" description="Basic and acidic residues" evidence="1">
    <location>
        <begin position="45"/>
        <end position="56"/>
    </location>
</feature>
<accession>A0ABV6LNL0</accession>
<keyword evidence="4" id="KW-1185">Reference proteome</keyword>
<keyword evidence="2" id="KW-0472">Membrane</keyword>
<feature type="region of interest" description="Disordered" evidence="1">
    <location>
        <begin position="32"/>
        <end position="66"/>
    </location>
</feature>
<evidence type="ECO:0008006" key="5">
    <source>
        <dbReference type="Google" id="ProtNLM"/>
    </source>
</evidence>
<dbReference type="EMBL" id="JBHLTP010000009">
    <property type="protein sequence ID" value="MFC0523991.1"/>
    <property type="molecule type" value="Genomic_DNA"/>
</dbReference>
<evidence type="ECO:0000256" key="1">
    <source>
        <dbReference type="SAM" id="MobiDB-lite"/>
    </source>
</evidence>